<dbReference type="Gene3D" id="3.90.1030.10">
    <property type="entry name" value="Ribosomal protein L17"/>
    <property type="match status" value="1"/>
</dbReference>
<dbReference type="InterPro" id="IPR036373">
    <property type="entry name" value="Ribosomal_bL17_sf"/>
</dbReference>
<evidence type="ECO:0000256" key="4">
    <source>
        <dbReference type="HAMAP-Rule" id="MF_01368"/>
    </source>
</evidence>
<dbReference type="GO" id="GO:0005840">
    <property type="term" value="C:ribosome"/>
    <property type="evidence" value="ECO:0007669"/>
    <property type="project" value="UniProtKB-KW"/>
</dbReference>
<dbReference type="Pfam" id="PF01196">
    <property type="entry name" value="Ribosomal_L17"/>
    <property type="match status" value="1"/>
</dbReference>
<proteinExistence type="inferred from homology"/>
<evidence type="ECO:0000256" key="3">
    <source>
        <dbReference type="ARBA" id="ARBA00023274"/>
    </source>
</evidence>
<keyword evidence="7" id="KW-1185">Reference proteome</keyword>
<dbReference type="Proteomes" id="UP001565236">
    <property type="component" value="Unassembled WGS sequence"/>
</dbReference>
<dbReference type="PANTHER" id="PTHR14413">
    <property type="entry name" value="RIBOSOMAL PROTEIN L17"/>
    <property type="match status" value="1"/>
</dbReference>
<evidence type="ECO:0000313" key="6">
    <source>
        <dbReference type="EMBL" id="MEY8662277.1"/>
    </source>
</evidence>
<gene>
    <name evidence="4 6" type="primary">rplQ</name>
    <name evidence="6" type="ORF">AALT52_05160</name>
</gene>
<name>A0ABV4DS31_9LACO</name>
<evidence type="ECO:0000313" key="7">
    <source>
        <dbReference type="Proteomes" id="UP001565236"/>
    </source>
</evidence>
<protein>
    <recommendedName>
        <fullName evidence="4">Large ribosomal subunit protein bL17</fullName>
    </recommendedName>
</protein>
<dbReference type="InterPro" id="IPR047859">
    <property type="entry name" value="Ribosomal_bL17_CS"/>
</dbReference>
<sequence length="128" mass="14342">MAYRKLGRTSAHRKSMLRNLTTDLIVNGRIVTTETRAKEVRKTAEKMITLGKKGDLASRRRAAAFMMDVVADVKVSDDDKAVVQTALQKLFEEVAPKFEGRNGGYTRIIKMNERRGDAAKMAVLELVD</sequence>
<keyword evidence="3 4" id="KW-0687">Ribonucleoprotein</keyword>
<comment type="similarity">
    <text evidence="1 4 5">Belongs to the bacterial ribosomal protein bL17 family.</text>
</comment>
<evidence type="ECO:0000256" key="5">
    <source>
        <dbReference type="RuleBase" id="RU000660"/>
    </source>
</evidence>
<organism evidence="6 7">
    <name type="scientific">Ligilactobacillus faecis</name>
    <dbReference type="NCBI Taxonomy" id="762833"/>
    <lineage>
        <taxon>Bacteria</taxon>
        <taxon>Bacillati</taxon>
        <taxon>Bacillota</taxon>
        <taxon>Bacilli</taxon>
        <taxon>Lactobacillales</taxon>
        <taxon>Lactobacillaceae</taxon>
        <taxon>Ligilactobacillus</taxon>
    </lineage>
</organism>
<dbReference type="PANTHER" id="PTHR14413:SF16">
    <property type="entry name" value="LARGE RIBOSOMAL SUBUNIT PROTEIN BL17M"/>
    <property type="match status" value="1"/>
</dbReference>
<dbReference type="EMBL" id="JBCLUF010000014">
    <property type="protein sequence ID" value="MEY8662277.1"/>
    <property type="molecule type" value="Genomic_DNA"/>
</dbReference>
<comment type="subunit">
    <text evidence="4">Part of the 50S ribosomal subunit. Contacts protein L32.</text>
</comment>
<evidence type="ECO:0000256" key="1">
    <source>
        <dbReference type="ARBA" id="ARBA00008777"/>
    </source>
</evidence>
<dbReference type="InterPro" id="IPR000456">
    <property type="entry name" value="Ribosomal_bL17"/>
</dbReference>
<dbReference type="SUPFAM" id="SSF64263">
    <property type="entry name" value="Prokaryotic ribosomal protein L17"/>
    <property type="match status" value="1"/>
</dbReference>
<dbReference type="RefSeq" id="WP_280606536.1">
    <property type="nucleotide sequence ID" value="NZ_CP123639.1"/>
</dbReference>
<accession>A0ABV4DS31</accession>
<dbReference type="PROSITE" id="PS01167">
    <property type="entry name" value="RIBOSOMAL_L17"/>
    <property type="match status" value="1"/>
</dbReference>
<keyword evidence="2 4" id="KW-0689">Ribosomal protein</keyword>
<comment type="caution">
    <text evidence="6">The sequence shown here is derived from an EMBL/GenBank/DDBJ whole genome shotgun (WGS) entry which is preliminary data.</text>
</comment>
<dbReference type="HAMAP" id="MF_01368">
    <property type="entry name" value="Ribosomal_bL17"/>
    <property type="match status" value="1"/>
</dbReference>
<evidence type="ECO:0000256" key="2">
    <source>
        <dbReference type="ARBA" id="ARBA00022980"/>
    </source>
</evidence>
<reference evidence="6 7" key="1">
    <citation type="submission" date="2024-03" db="EMBL/GenBank/DDBJ databases">
        <title>Mouse gut bacterial collection (mGBC) of GemPharmatech.</title>
        <authorList>
            <person name="He Y."/>
            <person name="Dong L."/>
            <person name="Wu D."/>
            <person name="Gao X."/>
            <person name="Lin Z."/>
        </authorList>
    </citation>
    <scope>NUCLEOTIDE SEQUENCE [LARGE SCALE GENOMIC DNA]</scope>
    <source>
        <strain evidence="6 7">15-30</strain>
    </source>
</reference>
<dbReference type="NCBIfam" id="TIGR00059">
    <property type="entry name" value="L17"/>
    <property type="match status" value="1"/>
</dbReference>